<feature type="transmembrane region" description="Helical" evidence="1">
    <location>
        <begin position="47"/>
        <end position="66"/>
    </location>
</feature>
<name>A0A5J4JGX4_9BACI</name>
<dbReference type="EMBL" id="BKZQ01000022">
    <property type="protein sequence ID" value="GER70569.1"/>
    <property type="molecule type" value="Genomic_DNA"/>
</dbReference>
<dbReference type="AlphaFoldDB" id="A0A5J4JGX4"/>
<dbReference type="Proteomes" id="UP000391919">
    <property type="component" value="Unassembled WGS sequence"/>
</dbReference>
<accession>A0A5J4JGX4</accession>
<evidence type="ECO:0000313" key="2">
    <source>
        <dbReference type="EMBL" id="GER70569.1"/>
    </source>
</evidence>
<keyword evidence="1" id="KW-0472">Membrane</keyword>
<keyword evidence="1" id="KW-1133">Transmembrane helix</keyword>
<evidence type="ECO:0000313" key="3">
    <source>
        <dbReference type="Proteomes" id="UP000391919"/>
    </source>
</evidence>
<feature type="transmembrane region" description="Helical" evidence="1">
    <location>
        <begin position="7"/>
        <end position="27"/>
    </location>
</feature>
<organism evidence="2 3">
    <name type="scientific">Weizmannia acidilactici</name>
    <dbReference type="NCBI Taxonomy" id="2607726"/>
    <lineage>
        <taxon>Bacteria</taxon>
        <taxon>Bacillati</taxon>
        <taxon>Bacillota</taxon>
        <taxon>Bacilli</taxon>
        <taxon>Bacillales</taxon>
        <taxon>Bacillaceae</taxon>
        <taxon>Heyndrickxia</taxon>
    </lineage>
</organism>
<evidence type="ECO:0000256" key="1">
    <source>
        <dbReference type="SAM" id="Phobius"/>
    </source>
</evidence>
<reference evidence="2 3" key="1">
    <citation type="submission" date="2019-09" db="EMBL/GenBank/DDBJ databases">
        <title>Draft genome sequence of Bacillus sp. JC-7.</title>
        <authorList>
            <person name="Tanaka N."/>
            <person name="Shiwa Y."/>
            <person name="Fujita N."/>
            <person name="Tanasupawat S."/>
        </authorList>
    </citation>
    <scope>NUCLEOTIDE SEQUENCE [LARGE SCALE GENOMIC DNA]</scope>
    <source>
        <strain evidence="2 3">JC-7</strain>
    </source>
</reference>
<protein>
    <submittedName>
        <fullName evidence="2">Uncharacterized protein</fullName>
    </submittedName>
</protein>
<gene>
    <name evidence="2" type="ORF">BpJC7_18720</name>
</gene>
<sequence length="76" mass="8556">MAILIGIVAFFLYAFIAGIDFYLSRSLFVALSHPFELFGSFSSIEKIMLSLFIVLLVLKITAGLLMQKGIVKKNYY</sequence>
<keyword evidence="3" id="KW-1185">Reference proteome</keyword>
<proteinExistence type="predicted"/>
<comment type="caution">
    <text evidence="2">The sequence shown here is derived from an EMBL/GenBank/DDBJ whole genome shotgun (WGS) entry which is preliminary data.</text>
</comment>
<keyword evidence="1" id="KW-0812">Transmembrane</keyword>